<keyword evidence="2" id="KW-0805">Transcription regulation</keyword>
<dbReference type="InterPro" id="IPR023772">
    <property type="entry name" value="DNA-bd_HTH_TetR-type_CS"/>
</dbReference>
<evidence type="ECO:0000256" key="1">
    <source>
        <dbReference type="ARBA" id="ARBA00011738"/>
    </source>
</evidence>
<keyword evidence="8" id="KW-1185">Reference proteome</keyword>
<name>A0A1X0XJH6_MYCSI</name>
<dbReference type="Pfam" id="PF00440">
    <property type="entry name" value="TetR_N"/>
    <property type="match status" value="1"/>
</dbReference>
<dbReference type="GO" id="GO:0003700">
    <property type="term" value="F:DNA-binding transcription factor activity"/>
    <property type="evidence" value="ECO:0007669"/>
    <property type="project" value="TreeGrafter"/>
</dbReference>
<comment type="caution">
    <text evidence="7">The sequence shown here is derived from an EMBL/GenBank/DDBJ whole genome shotgun (WGS) entry which is preliminary data.</text>
</comment>
<keyword evidence="3 5" id="KW-0238">DNA-binding</keyword>
<accession>A0A1X0XJH6</accession>
<dbReference type="PROSITE" id="PS01081">
    <property type="entry name" value="HTH_TETR_1"/>
    <property type="match status" value="1"/>
</dbReference>
<evidence type="ECO:0000256" key="5">
    <source>
        <dbReference type="PROSITE-ProRule" id="PRU00335"/>
    </source>
</evidence>
<dbReference type="AlphaFoldDB" id="A0A1X0XJH6"/>
<dbReference type="PANTHER" id="PTHR30055:SF234">
    <property type="entry name" value="HTH-TYPE TRANSCRIPTIONAL REGULATOR BETI"/>
    <property type="match status" value="1"/>
</dbReference>
<dbReference type="SUPFAM" id="SSF46689">
    <property type="entry name" value="Homeodomain-like"/>
    <property type="match status" value="1"/>
</dbReference>
<dbReference type="EMBL" id="MZZM01000042">
    <property type="protein sequence ID" value="ORJ52987.1"/>
    <property type="molecule type" value="Genomic_DNA"/>
</dbReference>
<dbReference type="GO" id="GO:0045892">
    <property type="term" value="P:negative regulation of DNA-templated transcription"/>
    <property type="evidence" value="ECO:0007669"/>
    <property type="project" value="UniProtKB-ARBA"/>
</dbReference>
<evidence type="ECO:0000256" key="2">
    <source>
        <dbReference type="ARBA" id="ARBA00023015"/>
    </source>
</evidence>
<dbReference type="PRINTS" id="PR00455">
    <property type="entry name" value="HTHTETR"/>
</dbReference>
<feature type="DNA-binding region" description="H-T-H motif" evidence="5">
    <location>
        <begin position="34"/>
        <end position="53"/>
    </location>
</feature>
<evidence type="ECO:0000259" key="6">
    <source>
        <dbReference type="PROSITE" id="PS50977"/>
    </source>
</evidence>
<evidence type="ECO:0000313" key="8">
    <source>
        <dbReference type="Proteomes" id="UP000193040"/>
    </source>
</evidence>
<organism evidence="7 8">
    <name type="scientific">Mycobacterium simiae</name>
    <name type="common">Mycobacterium habana</name>
    <dbReference type="NCBI Taxonomy" id="1784"/>
    <lineage>
        <taxon>Bacteria</taxon>
        <taxon>Bacillati</taxon>
        <taxon>Actinomycetota</taxon>
        <taxon>Actinomycetes</taxon>
        <taxon>Mycobacteriales</taxon>
        <taxon>Mycobacteriaceae</taxon>
        <taxon>Mycobacterium</taxon>
        <taxon>Mycobacterium simiae complex</taxon>
    </lineage>
</organism>
<evidence type="ECO:0000313" key="7">
    <source>
        <dbReference type="EMBL" id="ORJ52987.1"/>
    </source>
</evidence>
<sequence>MSASEGQLRGTRARDAIVDAARRQFLEVGFRRASIESISAAAGVSRPTVYAHFASKQEVFRTIVAQLHDDRIRAMADAAVPDAPIADQLYAVLSARFAPFVALTASSPYGAELLDENSRTCGDITRDSRQRSTRLLRELLANADRAGTINLSDVGLTPATAADVIYDAARGAKEDATLTVQAYRRQLSRLVTVLARGLGAGR</sequence>
<feature type="domain" description="HTH tetR-type" evidence="6">
    <location>
        <begin position="11"/>
        <end position="71"/>
    </location>
</feature>
<keyword evidence="4" id="KW-0804">Transcription</keyword>
<gene>
    <name evidence="7" type="ORF">B5M45_29685</name>
</gene>
<dbReference type="Gene3D" id="1.10.357.10">
    <property type="entry name" value="Tetracycline Repressor, domain 2"/>
    <property type="match status" value="1"/>
</dbReference>
<evidence type="ECO:0000256" key="3">
    <source>
        <dbReference type="ARBA" id="ARBA00023125"/>
    </source>
</evidence>
<dbReference type="InterPro" id="IPR001647">
    <property type="entry name" value="HTH_TetR"/>
</dbReference>
<dbReference type="PANTHER" id="PTHR30055">
    <property type="entry name" value="HTH-TYPE TRANSCRIPTIONAL REGULATOR RUTR"/>
    <property type="match status" value="1"/>
</dbReference>
<dbReference type="RefSeq" id="WP_033719507.1">
    <property type="nucleotide sequence ID" value="NZ_MZZM01000042.1"/>
</dbReference>
<dbReference type="Gene3D" id="1.10.10.60">
    <property type="entry name" value="Homeodomain-like"/>
    <property type="match status" value="1"/>
</dbReference>
<dbReference type="InterPro" id="IPR009057">
    <property type="entry name" value="Homeodomain-like_sf"/>
</dbReference>
<protein>
    <submittedName>
        <fullName evidence="7">TetR family transcriptional regulator</fullName>
    </submittedName>
</protein>
<dbReference type="PROSITE" id="PS50977">
    <property type="entry name" value="HTH_TETR_2"/>
    <property type="match status" value="1"/>
</dbReference>
<comment type="subunit">
    <text evidence="1">Homodimer.</text>
</comment>
<dbReference type="InterPro" id="IPR050109">
    <property type="entry name" value="HTH-type_TetR-like_transc_reg"/>
</dbReference>
<dbReference type="GeneID" id="66600158"/>
<dbReference type="FunFam" id="1.10.10.60:FF:000141">
    <property type="entry name" value="TetR family transcriptional regulator"/>
    <property type="match status" value="1"/>
</dbReference>
<dbReference type="GO" id="GO:0000976">
    <property type="term" value="F:transcription cis-regulatory region binding"/>
    <property type="evidence" value="ECO:0007669"/>
    <property type="project" value="TreeGrafter"/>
</dbReference>
<proteinExistence type="predicted"/>
<evidence type="ECO:0000256" key="4">
    <source>
        <dbReference type="ARBA" id="ARBA00023163"/>
    </source>
</evidence>
<dbReference type="Proteomes" id="UP000193040">
    <property type="component" value="Unassembled WGS sequence"/>
</dbReference>
<reference evidence="7 8" key="1">
    <citation type="submission" date="2017-03" db="EMBL/GenBank/DDBJ databases">
        <title>Genomic insights into Mycobacterium simiae human colonization.</title>
        <authorList>
            <person name="Steffani J.L."/>
            <person name="Brunck M.E."/>
            <person name="Cruz E."/>
            <person name="Montiel R."/>
            <person name="Barona F."/>
        </authorList>
    </citation>
    <scope>NUCLEOTIDE SEQUENCE [LARGE SCALE GENOMIC DNA]</scope>
    <source>
        <strain evidence="7 8">MsiGto</strain>
    </source>
</reference>